<keyword evidence="1" id="KW-1133">Transmembrane helix</keyword>
<evidence type="ECO:0000256" key="1">
    <source>
        <dbReference type="SAM" id="Phobius"/>
    </source>
</evidence>
<protein>
    <submittedName>
        <fullName evidence="2">Uncharacterized protein</fullName>
    </submittedName>
</protein>
<evidence type="ECO:0000313" key="3">
    <source>
        <dbReference type="Proteomes" id="UP001470230"/>
    </source>
</evidence>
<dbReference type="EMBL" id="JAPFFF010000033">
    <property type="protein sequence ID" value="KAK8844317.1"/>
    <property type="molecule type" value="Genomic_DNA"/>
</dbReference>
<keyword evidence="3" id="KW-1185">Reference proteome</keyword>
<organism evidence="2 3">
    <name type="scientific">Tritrichomonas musculus</name>
    <dbReference type="NCBI Taxonomy" id="1915356"/>
    <lineage>
        <taxon>Eukaryota</taxon>
        <taxon>Metamonada</taxon>
        <taxon>Parabasalia</taxon>
        <taxon>Tritrichomonadida</taxon>
        <taxon>Tritrichomonadidae</taxon>
        <taxon>Tritrichomonas</taxon>
    </lineage>
</organism>
<gene>
    <name evidence="2" type="ORF">M9Y10_024530</name>
</gene>
<evidence type="ECO:0000313" key="2">
    <source>
        <dbReference type="EMBL" id="KAK8844317.1"/>
    </source>
</evidence>
<accession>A0ABR2HC82</accession>
<dbReference type="Proteomes" id="UP001470230">
    <property type="component" value="Unassembled WGS sequence"/>
</dbReference>
<name>A0ABR2HC82_9EUKA</name>
<proteinExistence type="predicted"/>
<sequence length="129" mass="14515">MLPSFHRILKNLKNKDVTFLSVSHFLCCDLLELLILLYCSAPLMFIVGVSVQIFFDVSFFALLFAFKCCGWESEVDEDNLLAPVLESDSEGEMESGSSFLLESDLRNSIYSSSEKVADELLPEKSQNQS</sequence>
<reference evidence="2 3" key="1">
    <citation type="submission" date="2024-04" db="EMBL/GenBank/DDBJ databases">
        <title>Tritrichomonas musculus Genome.</title>
        <authorList>
            <person name="Alves-Ferreira E."/>
            <person name="Grigg M."/>
            <person name="Lorenzi H."/>
            <person name="Galac M."/>
        </authorList>
    </citation>
    <scope>NUCLEOTIDE SEQUENCE [LARGE SCALE GENOMIC DNA]</scope>
    <source>
        <strain evidence="2 3">EAF2021</strain>
    </source>
</reference>
<keyword evidence="1" id="KW-0472">Membrane</keyword>
<feature type="transmembrane region" description="Helical" evidence="1">
    <location>
        <begin position="44"/>
        <end position="66"/>
    </location>
</feature>
<keyword evidence="1" id="KW-0812">Transmembrane</keyword>
<comment type="caution">
    <text evidence="2">The sequence shown here is derived from an EMBL/GenBank/DDBJ whole genome shotgun (WGS) entry which is preliminary data.</text>
</comment>